<dbReference type="InterPro" id="IPR011006">
    <property type="entry name" value="CheY-like_superfamily"/>
</dbReference>
<feature type="domain" description="Response regulatory" evidence="2">
    <location>
        <begin position="2"/>
        <end position="116"/>
    </location>
</feature>
<dbReference type="PROSITE" id="PS50110">
    <property type="entry name" value="RESPONSE_REGULATORY"/>
    <property type="match status" value="1"/>
</dbReference>
<gene>
    <name evidence="3" type="ORF">HQN87_09375</name>
</gene>
<reference evidence="3 4" key="1">
    <citation type="submission" date="2020-05" db="EMBL/GenBank/DDBJ databases">
        <title>Paenibacillus glebae, sp. nov., Paenibacillus humi sp. nov., Paenibacillus pedi sp. nov., Paenibacillus terrestris sp. nov. and Paenibacillus terricola sp. nov., isolated from a forest top soil sample.</title>
        <authorList>
            <person name="Qi S."/>
            <person name="Carlier A."/>
            <person name="Cnockaert M."/>
            <person name="Vandamme P."/>
        </authorList>
    </citation>
    <scope>NUCLEOTIDE SEQUENCE [LARGE SCALE GENOMIC DNA]</scope>
    <source>
        <strain evidence="3 4">LMG 29502</strain>
    </source>
</reference>
<dbReference type="EMBL" id="JABMKX010000004">
    <property type="protein sequence ID" value="NQX45540.1"/>
    <property type="molecule type" value="Genomic_DNA"/>
</dbReference>
<dbReference type="Proteomes" id="UP000711047">
    <property type="component" value="Unassembled WGS sequence"/>
</dbReference>
<organism evidence="3 4">
    <name type="scientific">Paenibacillus tritici</name>
    <dbReference type="NCBI Taxonomy" id="1873425"/>
    <lineage>
        <taxon>Bacteria</taxon>
        <taxon>Bacillati</taxon>
        <taxon>Bacillota</taxon>
        <taxon>Bacilli</taxon>
        <taxon>Bacillales</taxon>
        <taxon>Paenibacillaceae</taxon>
        <taxon>Paenibacillus</taxon>
    </lineage>
</organism>
<evidence type="ECO:0000259" key="2">
    <source>
        <dbReference type="PROSITE" id="PS50110"/>
    </source>
</evidence>
<proteinExistence type="predicted"/>
<evidence type="ECO:0000256" key="1">
    <source>
        <dbReference type="PROSITE-ProRule" id="PRU00169"/>
    </source>
</evidence>
<feature type="modified residue" description="4-aspartylphosphate" evidence="1">
    <location>
        <position position="54"/>
    </location>
</feature>
<evidence type="ECO:0000313" key="3">
    <source>
        <dbReference type="EMBL" id="NQX45540.1"/>
    </source>
</evidence>
<dbReference type="InterPro" id="IPR001789">
    <property type="entry name" value="Sig_transdc_resp-reg_receiver"/>
</dbReference>
<dbReference type="Pfam" id="PF00072">
    <property type="entry name" value="Response_reg"/>
    <property type="match status" value="1"/>
</dbReference>
<dbReference type="SMART" id="SM00448">
    <property type="entry name" value="REC"/>
    <property type="match status" value="1"/>
</dbReference>
<keyword evidence="1" id="KW-0597">Phosphoprotein</keyword>
<accession>A0ABX2DLN3</accession>
<comment type="caution">
    <text evidence="3">The sequence shown here is derived from an EMBL/GenBank/DDBJ whole genome shotgun (WGS) entry which is preliminary data.</text>
</comment>
<evidence type="ECO:0000313" key="4">
    <source>
        <dbReference type="Proteomes" id="UP000711047"/>
    </source>
</evidence>
<name>A0ABX2DLN3_9BACL</name>
<dbReference type="Gene3D" id="3.40.50.2300">
    <property type="match status" value="1"/>
</dbReference>
<dbReference type="RefSeq" id="WP_173131126.1">
    <property type="nucleotide sequence ID" value="NZ_JABMKX010000004.1"/>
</dbReference>
<keyword evidence="4" id="KW-1185">Reference proteome</keyword>
<protein>
    <submittedName>
        <fullName evidence="3">Response regulator transcription factor</fullName>
    </submittedName>
</protein>
<dbReference type="SUPFAM" id="SSF52172">
    <property type="entry name" value="CheY-like"/>
    <property type="match status" value="1"/>
</dbReference>
<sequence>MQIILVDDSLQVRDSLRQMLEQLSPDTAEIMEAGCDASALRLIQKHRPELIITDAKLLLLGEAPLLEQLYGQHTYGRMIVTSSHAFILKAFCRGGMDSLLKPIGLQALEEALLESAGTSSGNGNLCLPIKSPCPCPYSPRT</sequence>